<keyword evidence="1" id="KW-1133">Transmembrane helix</keyword>
<protein>
    <submittedName>
        <fullName evidence="2">Uncharacterized protein</fullName>
    </submittedName>
</protein>
<dbReference type="KEGG" id="hsr:HSBAA_33990"/>
<keyword evidence="1" id="KW-0472">Membrane</keyword>
<dbReference type="EMBL" id="AP019514">
    <property type="protein sequence ID" value="BBI62093.1"/>
    <property type="molecule type" value="Genomic_DNA"/>
</dbReference>
<feature type="transmembrane region" description="Helical" evidence="1">
    <location>
        <begin position="12"/>
        <end position="30"/>
    </location>
</feature>
<gene>
    <name evidence="2" type="ORF">HSBAA_33990</name>
</gene>
<dbReference type="Proteomes" id="UP000320231">
    <property type="component" value="Chromosome"/>
</dbReference>
<dbReference type="AlphaFoldDB" id="A0A455UA04"/>
<feature type="transmembrane region" description="Helical" evidence="1">
    <location>
        <begin position="45"/>
        <end position="69"/>
    </location>
</feature>
<proteinExistence type="predicted"/>
<evidence type="ECO:0000313" key="3">
    <source>
        <dbReference type="Proteomes" id="UP000320231"/>
    </source>
</evidence>
<evidence type="ECO:0000313" key="2">
    <source>
        <dbReference type="EMBL" id="BBI62093.1"/>
    </source>
</evidence>
<reference evidence="2 3" key="1">
    <citation type="journal article" date="2019" name="Microbiol. Resour. Announc.">
        <title>Complete Genome Sequence of Halomonas sulfidaeris Strain Esulfide1 Isolated from a Metal Sulfide Rock at a Depth of 2,200 Meters, Obtained Using Nanopore Sequencing.</title>
        <authorList>
            <person name="Saito M."/>
            <person name="Nishigata A."/>
            <person name="Galipon J."/>
            <person name="Arakawa K."/>
        </authorList>
    </citation>
    <scope>NUCLEOTIDE SEQUENCE [LARGE SCALE GENOMIC DNA]</scope>
    <source>
        <strain evidence="2 3">ATCC BAA-803</strain>
    </source>
</reference>
<accession>A0A455UA04</accession>
<keyword evidence="1" id="KW-0812">Transmembrane</keyword>
<organism evidence="2 3">
    <name type="scientific">Vreelandella sulfidaeris</name>
    <dbReference type="NCBI Taxonomy" id="115553"/>
    <lineage>
        <taxon>Bacteria</taxon>
        <taxon>Pseudomonadati</taxon>
        <taxon>Pseudomonadota</taxon>
        <taxon>Gammaproteobacteria</taxon>
        <taxon>Oceanospirillales</taxon>
        <taxon>Halomonadaceae</taxon>
        <taxon>Vreelandella</taxon>
    </lineage>
</organism>
<evidence type="ECO:0000256" key="1">
    <source>
        <dbReference type="SAM" id="Phobius"/>
    </source>
</evidence>
<sequence length="74" mass="8388">MNATSEQSLRWVWFIDVVFGAIVALGIQRYEPVVLDAWSQGFNEFVLTIFVGVSIFSFVVYDIAVYHALVKNSL</sequence>
<name>A0A455UA04_9GAMM</name>